<dbReference type="AlphaFoldDB" id="A0A3D9KVT6"/>
<keyword evidence="3" id="KW-1185">Reference proteome</keyword>
<dbReference type="GO" id="GO:0008757">
    <property type="term" value="F:S-adenosylmethionine-dependent methyltransferase activity"/>
    <property type="evidence" value="ECO:0007669"/>
    <property type="project" value="InterPro"/>
</dbReference>
<dbReference type="CDD" id="cd02440">
    <property type="entry name" value="AdoMet_MTases"/>
    <property type="match status" value="1"/>
</dbReference>
<dbReference type="InterPro" id="IPR013216">
    <property type="entry name" value="Methyltransf_11"/>
</dbReference>
<accession>A0A3D9KVT6</accession>
<dbReference type="GO" id="GO:0032259">
    <property type="term" value="P:methylation"/>
    <property type="evidence" value="ECO:0007669"/>
    <property type="project" value="UniProtKB-KW"/>
</dbReference>
<evidence type="ECO:0000259" key="1">
    <source>
        <dbReference type="Pfam" id="PF08241"/>
    </source>
</evidence>
<dbReference type="SUPFAM" id="SSF53335">
    <property type="entry name" value="S-adenosyl-L-methionine-dependent methyltransferases"/>
    <property type="match status" value="1"/>
</dbReference>
<name>A0A3D9KVT6_MARFU</name>
<dbReference type="Pfam" id="PF08241">
    <property type="entry name" value="Methyltransf_11"/>
    <property type="match status" value="1"/>
</dbReference>
<reference evidence="2 3" key="1">
    <citation type="submission" date="2018-07" db="EMBL/GenBank/DDBJ databases">
        <title>Genomic Encyclopedia of Type Strains, Phase IV (KMG-IV): sequencing the most valuable type-strain genomes for metagenomic binning, comparative biology and taxonomic classification.</title>
        <authorList>
            <person name="Goeker M."/>
        </authorList>
    </citation>
    <scope>NUCLEOTIDE SEQUENCE [LARGE SCALE GENOMIC DNA]</scope>
    <source>
        <strain evidence="2 3">DSM 4134</strain>
    </source>
</reference>
<protein>
    <submittedName>
        <fullName evidence="2">Methyltransferase family protein</fullName>
    </submittedName>
</protein>
<dbReference type="PANTHER" id="PTHR43591">
    <property type="entry name" value="METHYLTRANSFERASE"/>
    <property type="match status" value="1"/>
</dbReference>
<dbReference type="Gene3D" id="3.40.50.150">
    <property type="entry name" value="Vaccinia Virus protein VP39"/>
    <property type="match status" value="1"/>
</dbReference>
<comment type="caution">
    <text evidence="2">The sequence shown here is derived from an EMBL/GenBank/DDBJ whole genome shotgun (WGS) entry which is preliminary data.</text>
</comment>
<proteinExistence type="predicted"/>
<evidence type="ECO:0000313" key="3">
    <source>
        <dbReference type="Proteomes" id="UP000256779"/>
    </source>
</evidence>
<sequence>MILQYLWQLITDHTLFLMKHLVSFVLRNVPRKYLQLVSHHALRVMALFYKGKGVQCTVCDSEFRKFLPYGRESRENALCPKCLALERHRLIWLYLNERTDFFTKERKMLHIAPELCFIDRFEALPNLDYITGDIESPLAKVKMDIHKIPFDANSFDVIFCNHVLEHVADDLLAMREMHRVLKPGGWAILQVPFFPPLPEQTFEDASITSPKEREKAFGQDDHVRLYGQDYADRLQQAGFQVVEEKLVFELPAETVKKYALPAEEIIYRVEKH</sequence>
<keyword evidence="2" id="KW-0808">Transferase</keyword>
<evidence type="ECO:0000313" key="2">
    <source>
        <dbReference type="EMBL" id="RED91758.1"/>
    </source>
</evidence>
<feature type="domain" description="Methyltransferase type 11" evidence="1">
    <location>
        <begin position="140"/>
        <end position="188"/>
    </location>
</feature>
<gene>
    <name evidence="2" type="ORF">C7460_13728</name>
</gene>
<organism evidence="2 3">
    <name type="scientific">Marinoscillum furvescens DSM 4134</name>
    <dbReference type="NCBI Taxonomy" id="1122208"/>
    <lineage>
        <taxon>Bacteria</taxon>
        <taxon>Pseudomonadati</taxon>
        <taxon>Bacteroidota</taxon>
        <taxon>Cytophagia</taxon>
        <taxon>Cytophagales</taxon>
        <taxon>Reichenbachiellaceae</taxon>
        <taxon>Marinoscillum</taxon>
    </lineage>
</organism>
<dbReference type="InterPro" id="IPR029063">
    <property type="entry name" value="SAM-dependent_MTases_sf"/>
</dbReference>
<keyword evidence="2" id="KW-0489">Methyltransferase</keyword>
<dbReference type="EMBL" id="QREG01000037">
    <property type="protein sequence ID" value="RED91758.1"/>
    <property type="molecule type" value="Genomic_DNA"/>
</dbReference>
<dbReference type="Proteomes" id="UP000256779">
    <property type="component" value="Unassembled WGS sequence"/>
</dbReference>